<dbReference type="PANTHER" id="PTHR33112">
    <property type="entry name" value="DOMAIN PROTEIN, PUTATIVE-RELATED"/>
    <property type="match status" value="1"/>
</dbReference>
<evidence type="ECO:0000313" key="2">
    <source>
        <dbReference type="EMBL" id="KAL0952381.1"/>
    </source>
</evidence>
<dbReference type="Pfam" id="PF06985">
    <property type="entry name" value="HET"/>
    <property type="match status" value="1"/>
</dbReference>
<evidence type="ECO:0000313" key="3">
    <source>
        <dbReference type="Proteomes" id="UP001556367"/>
    </source>
</evidence>
<organism evidence="2 3">
    <name type="scientific">Hohenbuehelia grisea</name>
    <dbReference type="NCBI Taxonomy" id="104357"/>
    <lineage>
        <taxon>Eukaryota</taxon>
        <taxon>Fungi</taxon>
        <taxon>Dikarya</taxon>
        <taxon>Basidiomycota</taxon>
        <taxon>Agaricomycotina</taxon>
        <taxon>Agaricomycetes</taxon>
        <taxon>Agaricomycetidae</taxon>
        <taxon>Agaricales</taxon>
        <taxon>Pleurotineae</taxon>
        <taxon>Pleurotaceae</taxon>
        <taxon>Hohenbuehelia</taxon>
    </lineage>
</organism>
<protein>
    <recommendedName>
        <fullName evidence="1">Heterokaryon incompatibility domain-containing protein</fullName>
    </recommendedName>
</protein>
<gene>
    <name evidence="2" type="ORF">HGRIS_006658</name>
</gene>
<reference evidence="3" key="1">
    <citation type="submission" date="2024-06" db="EMBL/GenBank/DDBJ databases">
        <title>Multi-omics analyses provide insights into the biosynthesis of the anticancer antibiotic pleurotin in Hohenbuehelia grisea.</title>
        <authorList>
            <person name="Weaver J.A."/>
            <person name="Alberti F."/>
        </authorList>
    </citation>
    <scope>NUCLEOTIDE SEQUENCE [LARGE SCALE GENOMIC DNA]</scope>
    <source>
        <strain evidence="3">T-177</strain>
    </source>
</reference>
<dbReference type="InterPro" id="IPR010730">
    <property type="entry name" value="HET"/>
</dbReference>
<proteinExistence type="predicted"/>
<dbReference type="EMBL" id="JASNQZ010000010">
    <property type="protein sequence ID" value="KAL0952381.1"/>
    <property type="molecule type" value="Genomic_DNA"/>
</dbReference>
<name>A0ABR3J9L6_9AGAR</name>
<keyword evidence="3" id="KW-1185">Reference proteome</keyword>
<feature type="domain" description="Heterokaryon incompatibility" evidence="1">
    <location>
        <begin position="153"/>
        <end position="314"/>
    </location>
</feature>
<evidence type="ECO:0000259" key="1">
    <source>
        <dbReference type="Pfam" id="PF06985"/>
    </source>
</evidence>
<dbReference type="Proteomes" id="UP001556367">
    <property type="component" value="Unassembled WGS sequence"/>
</dbReference>
<comment type="caution">
    <text evidence="2">The sequence shown here is derived from an EMBL/GenBank/DDBJ whole genome shotgun (WGS) entry which is preliminary data.</text>
</comment>
<accession>A0ABR3J9L6</accession>
<dbReference type="PANTHER" id="PTHR33112:SF16">
    <property type="entry name" value="HETEROKARYON INCOMPATIBILITY DOMAIN-CONTAINING PROTEIN"/>
    <property type="match status" value="1"/>
</dbReference>
<sequence length="709" mass="80310">MKHEYKRRVDVSVKSGCKWCGYISDRVGGRDQLGSALVKVSLEISHDDKPSESIQKVTVRCSTDRRASYSTNFFYTEHYDPAATFITARPPILAVDSPRAQEEALQCVLHCERHHEYCPRPAAEPLLPDRIIDCQDPANPRLVSNDTAMCSRYLALSYVWGGPQPHSTNEHNVEAYHEKIDPTSLPRTIRDAITLTHAYNIRYLWVDSLCIIQDSASDKTKQLPQMVRIYSDAYFTIIAASARNANEGFLQPRLPVEDDKPDPFFPIWSPSHQRLGTFSLGGIGIYTVGDPAQHAPILSPDQDPVHSRGWCLQEWFLSPRAVAYTSRTLQYHCRTQTQNVGNSRYESLRFVNAVGRSNFYQLLQMDLRAEDVFVHGLLDGSRSKEYVSGVLRAWRDILVEYTRRSVTQGPDKLVAFAGVAERFHALRKSRYFAGIWEDTLLLDLLWSTRPNRELHAMEYQAPSWSWAAVNTAITLYETPWPSKTSRSARVEHEIDLADEAMPFGRVVSGRLLVHAPIVRVICRKLWDVERRGDDWDDLGDRGGEDGEHESALPAFRPSAEEMFDGFVCAAPDELGDGFSHGHDADTAHVYARIGLARFDQSDYSRLSDLWAIPLMWNTDTNAPSPGQKHPPGPPPNTDDLDLLPDFARKMWAQGLVLARLRNTSTPGETLYRRVGRWFMDFDPDEEDRYLEIAPPSWIDKAPVAAVVVV</sequence>